<dbReference type="Proteomes" id="UP001299876">
    <property type="component" value="Unassembled WGS sequence"/>
</dbReference>
<name>A0ABT0EZB6_9PSED</name>
<evidence type="ECO:0000313" key="2">
    <source>
        <dbReference type="Proteomes" id="UP001299876"/>
    </source>
</evidence>
<accession>A0ABT0EZB6</accession>
<sequence>MNLLLSENPITSQWDAEDDLFKPTGEIAQENVGRFSIRMHRKHAADGRNFIVIYDCENVRFLCSGR</sequence>
<dbReference type="EMBL" id="JAKNRW010000008">
    <property type="protein sequence ID" value="MCK1791100.1"/>
    <property type="molecule type" value="Genomic_DNA"/>
</dbReference>
<keyword evidence="2" id="KW-1185">Reference proteome</keyword>
<comment type="caution">
    <text evidence="1">The sequence shown here is derived from an EMBL/GenBank/DDBJ whole genome shotgun (WGS) entry which is preliminary data.</text>
</comment>
<gene>
    <name evidence="1" type="ORF">L9059_13080</name>
</gene>
<dbReference type="RefSeq" id="WP_247291414.1">
    <property type="nucleotide sequence ID" value="NZ_JAKNRW010000008.1"/>
</dbReference>
<reference evidence="1 2" key="1">
    <citation type="submission" date="2022-02" db="EMBL/GenBank/DDBJ databases">
        <title>Comparative genomics of the first Antarctic Pseudomonas spp. capable of biotransforming 2,4,6-Trinitrotoluene.</title>
        <authorList>
            <person name="Cabrera M.A."/>
            <person name="Marquez S.L."/>
            <person name="Perez-Donoso J.M."/>
        </authorList>
    </citation>
    <scope>NUCLEOTIDE SEQUENCE [LARGE SCALE GENOMIC DNA]</scope>
    <source>
        <strain evidence="1 2">TNT19</strain>
    </source>
</reference>
<proteinExistence type="predicted"/>
<protein>
    <submittedName>
        <fullName evidence="1">Uncharacterized protein</fullName>
    </submittedName>
</protein>
<organism evidence="1 2">
    <name type="scientific">Pseudomonas violetae</name>
    <dbReference type="NCBI Taxonomy" id="2915813"/>
    <lineage>
        <taxon>Bacteria</taxon>
        <taxon>Pseudomonadati</taxon>
        <taxon>Pseudomonadota</taxon>
        <taxon>Gammaproteobacteria</taxon>
        <taxon>Pseudomonadales</taxon>
        <taxon>Pseudomonadaceae</taxon>
        <taxon>Pseudomonas</taxon>
    </lineage>
</organism>
<evidence type="ECO:0000313" key="1">
    <source>
        <dbReference type="EMBL" id="MCK1791100.1"/>
    </source>
</evidence>